<evidence type="ECO:0000256" key="6">
    <source>
        <dbReference type="ARBA" id="ARBA00022989"/>
    </source>
</evidence>
<dbReference type="PANTHER" id="PTHR32195">
    <property type="entry name" value="OS07G0662800 PROTEIN"/>
    <property type="match status" value="1"/>
</dbReference>
<accession>A0A103XBB8</accession>
<dbReference type="STRING" id="59895.A0A103XBB8"/>
<gene>
    <name evidence="9" type="ORF">Ccrd_025151</name>
</gene>
<dbReference type="InterPro" id="IPR018227">
    <property type="entry name" value="Amino_acid_transport_2"/>
</dbReference>
<evidence type="ECO:0000313" key="9">
    <source>
        <dbReference type="EMBL" id="KVH87570.1"/>
    </source>
</evidence>
<proteinExistence type="predicted"/>
<dbReference type="PANTHER" id="PTHR32195:SF26">
    <property type="entry name" value="TRYPTOPHAN OR TYROSINE TRANSPORTER PROTEIN"/>
    <property type="match status" value="1"/>
</dbReference>
<comment type="caution">
    <text evidence="9">The sequence shown here is derived from an EMBL/GenBank/DDBJ whole genome shotgun (WGS) entry which is preliminary data.</text>
</comment>
<dbReference type="Gramene" id="KVH87570">
    <property type="protein sequence ID" value="KVH87570"/>
    <property type="gene ID" value="Ccrd_025151"/>
</dbReference>
<comment type="subcellular location">
    <subcellularLocation>
        <location evidence="1">Cell inner membrane</location>
        <topology evidence="1">Multi-pass membrane protein</topology>
    </subcellularLocation>
</comment>
<feature type="transmembrane region" description="Helical" evidence="8">
    <location>
        <begin position="98"/>
        <end position="119"/>
    </location>
</feature>
<dbReference type="GO" id="GO:0003333">
    <property type="term" value="P:amino acid transmembrane transport"/>
    <property type="evidence" value="ECO:0007669"/>
    <property type="project" value="InterPro"/>
</dbReference>
<evidence type="ECO:0000256" key="2">
    <source>
        <dbReference type="ARBA" id="ARBA00022448"/>
    </source>
</evidence>
<keyword evidence="10" id="KW-1185">Reference proteome</keyword>
<reference evidence="9 10" key="1">
    <citation type="journal article" date="2016" name="Sci. Rep.">
        <title>The genome sequence of the outbreeding globe artichoke constructed de novo incorporating a phase-aware low-pass sequencing strategy of F1 progeny.</title>
        <authorList>
            <person name="Scaglione D."/>
            <person name="Reyes-Chin-Wo S."/>
            <person name="Acquadro A."/>
            <person name="Froenicke L."/>
            <person name="Portis E."/>
            <person name="Beitel C."/>
            <person name="Tirone M."/>
            <person name="Mauro R."/>
            <person name="Lo Monaco A."/>
            <person name="Mauromicale G."/>
            <person name="Faccioli P."/>
            <person name="Cattivelli L."/>
            <person name="Rieseberg L."/>
            <person name="Michelmore R."/>
            <person name="Lanteri S."/>
        </authorList>
    </citation>
    <scope>NUCLEOTIDE SEQUENCE [LARGE SCALE GENOMIC DNA]</scope>
    <source>
        <strain evidence="9">2C</strain>
    </source>
</reference>
<dbReference type="EMBL" id="LEKV01006048">
    <property type="protein sequence ID" value="KVH87570.1"/>
    <property type="molecule type" value="Genomic_DNA"/>
</dbReference>
<dbReference type="GO" id="GO:0005886">
    <property type="term" value="C:plasma membrane"/>
    <property type="evidence" value="ECO:0007669"/>
    <property type="project" value="UniProtKB-SubCell"/>
</dbReference>
<keyword evidence="4" id="KW-0997">Cell inner membrane</keyword>
<feature type="transmembrane region" description="Helical" evidence="8">
    <location>
        <begin position="53"/>
        <end position="77"/>
    </location>
</feature>
<evidence type="ECO:0000256" key="7">
    <source>
        <dbReference type="ARBA" id="ARBA00023136"/>
    </source>
</evidence>
<keyword evidence="7 8" id="KW-0472">Membrane</keyword>
<evidence type="ECO:0000313" key="10">
    <source>
        <dbReference type="Proteomes" id="UP000243975"/>
    </source>
</evidence>
<dbReference type="AlphaFoldDB" id="A0A103XBB8"/>
<dbReference type="Pfam" id="PF03222">
    <property type="entry name" value="Trp_Tyr_perm"/>
    <property type="match status" value="1"/>
</dbReference>
<organism evidence="9 10">
    <name type="scientific">Cynara cardunculus var. scolymus</name>
    <name type="common">Globe artichoke</name>
    <name type="synonym">Cynara scolymus</name>
    <dbReference type="NCBI Taxonomy" id="59895"/>
    <lineage>
        <taxon>Eukaryota</taxon>
        <taxon>Viridiplantae</taxon>
        <taxon>Streptophyta</taxon>
        <taxon>Embryophyta</taxon>
        <taxon>Tracheophyta</taxon>
        <taxon>Spermatophyta</taxon>
        <taxon>Magnoliopsida</taxon>
        <taxon>eudicotyledons</taxon>
        <taxon>Gunneridae</taxon>
        <taxon>Pentapetalae</taxon>
        <taxon>asterids</taxon>
        <taxon>campanulids</taxon>
        <taxon>Asterales</taxon>
        <taxon>Asteraceae</taxon>
        <taxon>Carduoideae</taxon>
        <taxon>Cardueae</taxon>
        <taxon>Carduinae</taxon>
        <taxon>Cynara</taxon>
    </lineage>
</organism>
<evidence type="ECO:0000256" key="5">
    <source>
        <dbReference type="ARBA" id="ARBA00022692"/>
    </source>
</evidence>
<keyword evidence="5 8" id="KW-0812">Transmembrane</keyword>
<name>A0A103XBB8_CYNCS</name>
<dbReference type="Proteomes" id="UP000243975">
    <property type="component" value="Unassembled WGS sequence"/>
</dbReference>
<feature type="transmembrane region" description="Helical" evidence="8">
    <location>
        <begin position="167"/>
        <end position="185"/>
    </location>
</feature>
<feature type="transmembrane region" description="Helical" evidence="8">
    <location>
        <begin position="205"/>
        <end position="225"/>
    </location>
</feature>
<dbReference type="OMA" id="AWTERYT"/>
<keyword evidence="6 8" id="KW-1133">Transmembrane helix</keyword>
<protein>
    <submittedName>
        <fullName evidence="9">Tryptophan/tyrosine permease</fullName>
    </submittedName>
</protein>
<keyword evidence="2" id="KW-0813">Transport</keyword>
<evidence type="ECO:0000256" key="1">
    <source>
        <dbReference type="ARBA" id="ARBA00004429"/>
    </source>
</evidence>
<evidence type="ECO:0000256" key="3">
    <source>
        <dbReference type="ARBA" id="ARBA00022475"/>
    </source>
</evidence>
<evidence type="ECO:0000256" key="8">
    <source>
        <dbReference type="SAM" id="Phobius"/>
    </source>
</evidence>
<sequence length="235" mass="25089">MHSANAQRWLTSPEQVVASGDLHWDALLQANLQAVPAKCCACSLWIITCRTAIVLGTAIPLGLFIIWNAVILGTITAPEAGMDKITDPLQELLATNGVVGPIVGAFSLLAIATSYIGFVLGLTDFLSDLLKLPSDRSRPLPYLLTLFPPLILSLLDPDIFFKALDFAGTYGVLVLFGVVPAAMSWSDRYTSSSVSSNLQQLVPGGRFTLSLVIGGAGYVIISELIQNLMIKTNIS</sequence>
<evidence type="ECO:0000256" key="4">
    <source>
        <dbReference type="ARBA" id="ARBA00022519"/>
    </source>
</evidence>
<keyword evidence="3" id="KW-1003">Cell membrane</keyword>